<evidence type="ECO:0000256" key="3">
    <source>
        <dbReference type="ARBA" id="ARBA00022670"/>
    </source>
</evidence>
<dbReference type="GO" id="GO:0006508">
    <property type="term" value="P:proteolysis"/>
    <property type="evidence" value="ECO:0007669"/>
    <property type="project" value="UniProtKB-KW"/>
</dbReference>
<dbReference type="Pfam" id="PF14521">
    <property type="entry name" value="Aspzincin_M35"/>
    <property type="match status" value="1"/>
</dbReference>
<keyword evidence="8" id="KW-0732">Signal</keyword>
<dbReference type="GO" id="GO:0004222">
    <property type="term" value="F:metalloendopeptidase activity"/>
    <property type="evidence" value="ECO:0007669"/>
    <property type="project" value="InterPro"/>
</dbReference>
<dbReference type="InterPro" id="IPR050414">
    <property type="entry name" value="Fungal_M35_metalloproteases"/>
</dbReference>
<gene>
    <name evidence="10" type="ORF">EK21DRAFT_84314</name>
</gene>
<feature type="chain" id="PRO_5040516340" evidence="8">
    <location>
        <begin position="19"/>
        <end position="242"/>
    </location>
</feature>
<dbReference type="Gene3D" id="3.40.390.10">
    <property type="entry name" value="Collagenase (Catalytic Domain)"/>
    <property type="match status" value="1"/>
</dbReference>
<proteinExistence type="inferred from homology"/>
<dbReference type="PANTHER" id="PTHR37016:SF3">
    <property type="entry name" value="NEUTRAL PROTEASE 2-RELATED"/>
    <property type="match status" value="1"/>
</dbReference>
<feature type="signal peptide" evidence="8">
    <location>
        <begin position="1"/>
        <end position="18"/>
    </location>
</feature>
<evidence type="ECO:0000256" key="4">
    <source>
        <dbReference type="ARBA" id="ARBA00022723"/>
    </source>
</evidence>
<reference evidence="10" key="1">
    <citation type="journal article" date="2020" name="Stud. Mycol.">
        <title>101 Dothideomycetes genomes: a test case for predicting lifestyles and emergence of pathogens.</title>
        <authorList>
            <person name="Haridas S."/>
            <person name="Albert R."/>
            <person name="Binder M."/>
            <person name="Bloem J."/>
            <person name="Labutti K."/>
            <person name="Salamov A."/>
            <person name="Andreopoulos B."/>
            <person name="Baker S."/>
            <person name="Barry K."/>
            <person name="Bills G."/>
            <person name="Bluhm B."/>
            <person name="Cannon C."/>
            <person name="Castanera R."/>
            <person name="Culley D."/>
            <person name="Daum C."/>
            <person name="Ezra D."/>
            <person name="Gonzalez J."/>
            <person name="Henrissat B."/>
            <person name="Kuo A."/>
            <person name="Liang C."/>
            <person name="Lipzen A."/>
            <person name="Lutzoni F."/>
            <person name="Magnuson J."/>
            <person name="Mondo S."/>
            <person name="Nolan M."/>
            <person name="Ohm R."/>
            <person name="Pangilinan J."/>
            <person name="Park H.-J."/>
            <person name="Ramirez L."/>
            <person name="Alfaro M."/>
            <person name="Sun H."/>
            <person name="Tritt A."/>
            <person name="Yoshinaga Y."/>
            <person name="Zwiers L.-H."/>
            <person name="Turgeon B."/>
            <person name="Goodwin S."/>
            <person name="Spatafora J."/>
            <person name="Crous P."/>
            <person name="Grigoriev I."/>
        </authorList>
    </citation>
    <scope>NUCLEOTIDE SEQUENCE</scope>
    <source>
        <strain evidence="10">CBS 110217</strain>
    </source>
</reference>
<dbReference type="InterPro" id="IPR024079">
    <property type="entry name" value="MetalloPept_cat_dom_sf"/>
</dbReference>
<comment type="caution">
    <text evidence="10">The sequence shown here is derived from an EMBL/GenBank/DDBJ whole genome shotgun (WGS) entry which is preliminary data.</text>
</comment>
<keyword evidence="4" id="KW-0479">Metal-binding</keyword>
<keyword evidence="3" id="KW-0645">Protease</keyword>
<comment type="similarity">
    <text evidence="2">Belongs to the peptidase M35 family.</text>
</comment>
<evidence type="ECO:0000256" key="2">
    <source>
        <dbReference type="ARBA" id="ARBA00010279"/>
    </source>
</evidence>
<evidence type="ECO:0000256" key="1">
    <source>
        <dbReference type="ARBA" id="ARBA00001947"/>
    </source>
</evidence>
<accession>A0A9P4LTM0</accession>
<evidence type="ECO:0000256" key="6">
    <source>
        <dbReference type="ARBA" id="ARBA00022833"/>
    </source>
</evidence>
<name>A0A9P4LTM0_9PLEO</name>
<keyword evidence="11" id="KW-1185">Reference proteome</keyword>
<evidence type="ECO:0000313" key="10">
    <source>
        <dbReference type="EMBL" id="KAF2035927.1"/>
    </source>
</evidence>
<feature type="domain" description="Lysine-specific metallo-endopeptidase" evidence="9">
    <location>
        <begin position="50"/>
        <end position="223"/>
    </location>
</feature>
<evidence type="ECO:0000256" key="5">
    <source>
        <dbReference type="ARBA" id="ARBA00022801"/>
    </source>
</evidence>
<comment type="cofactor">
    <cofactor evidence="1">
        <name>Zn(2+)</name>
        <dbReference type="ChEBI" id="CHEBI:29105"/>
    </cofactor>
</comment>
<dbReference type="GO" id="GO:0046872">
    <property type="term" value="F:metal ion binding"/>
    <property type="evidence" value="ECO:0007669"/>
    <property type="project" value="UniProtKB-KW"/>
</dbReference>
<dbReference type="OrthoDB" id="3776587at2759"/>
<keyword evidence="6" id="KW-0862">Zinc</keyword>
<organism evidence="10 11">
    <name type="scientific">Setomelanomma holmii</name>
    <dbReference type="NCBI Taxonomy" id="210430"/>
    <lineage>
        <taxon>Eukaryota</taxon>
        <taxon>Fungi</taxon>
        <taxon>Dikarya</taxon>
        <taxon>Ascomycota</taxon>
        <taxon>Pezizomycotina</taxon>
        <taxon>Dothideomycetes</taxon>
        <taxon>Pleosporomycetidae</taxon>
        <taxon>Pleosporales</taxon>
        <taxon>Pleosporineae</taxon>
        <taxon>Phaeosphaeriaceae</taxon>
        <taxon>Setomelanomma</taxon>
    </lineage>
</organism>
<dbReference type="AlphaFoldDB" id="A0A9P4LTM0"/>
<dbReference type="InterPro" id="IPR029463">
    <property type="entry name" value="Lys_MEP"/>
</dbReference>
<evidence type="ECO:0000313" key="11">
    <source>
        <dbReference type="Proteomes" id="UP000799777"/>
    </source>
</evidence>
<dbReference type="EMBL" id="ML978156">
    <property type="protein sequence ID" value="KAF2035927.1"/>
    <property type="molecule type" value="Genomic_DNA"/>
</dbReference>
<dbReference type="Proteomes" id="UP000799777">
    <property type="component" value="Unassembled WGS sequence"/>
</dbReference>
<evidence type="ECO:0000256" key="7">
    <source>
        <dbReference type="ARBA" id="ARBA00023049"/>
    </source>
</evidence>
<dbReference type="PANTHER" id="PTHR37016">
    <property type="match status" value="1"/>
</dbReference>
<dbReference type="SUPFAM" id="SSF55486">
    <property type="entry name" value="Metalloproteases ('zincins'), catalytic domain"/>
    <property type="match status" value="1"/>
</dbReference>
<protein>
    <submittedName>
        <fullName evidence="10">Zincin</fullName>
    </submittedName>
</protein>
<evidence type="ECO:0000256" key="8">
    <source>
        <dbReference type="SAM" id="SignalP"/>
    </source>
</evidence>
<keyword evidence="7" id="KW-0482">Metalloprotease</keyword>
<keyword evidence="5" id="KW-0378">Hydrolase</keyword>
<evidence type="ECO:0000259" key="9">
    <source>
        <dbReference type="Pfam" id="PF14521"/>
    </source>
</evidence>
<sequence length="242" mass="26977">MRLIFFSPIFIFFTPTLCGRVLFNQCDDTQKQTLTNALEDVQFLSQKAAEQSEGGQGKFHAWFGQPGGQKTADESINTRYHKFARVLSNVPKKDVMLDCSGKAGCCSAGQGGVPACGDLPGDDFINICSGFWRWHMKQRVYELPPPKAPTNQAIDTNYRTQGYVMLHELLHSQYGALDVKDTVKDPFGKTYECKGYGHVCVLKYALKNATNARRNADTYALFALAAYYGIDNFQTDPDLVTP</sequence>